<organism evidence="1 2">
    <name type="scientific">Novacetimonas hansenii</name>
    <name type="common">Komagataeibacter hansenii</name>
    <dbReference type="NCBI Taxonomy" id="436"/>
    <lineage>
        <taxon>Bacteria</taxon>
        <taxon>Pseudomonadati</taxon>
        <taxon>Pseudomonadota</taxon>
        <taxon>Alphaproteobacteria</taxon>
        <taxon>Acetobacterales</taxon>
        <taxon>Acetobacteraceae</taxon>
        <taxon>Novacetimonas</taxon>
    </lineage>
</organism>
<proteinExistence type="predicted"/>
<accession>A0ABQ0SIC2</accession>
<evidence type="ECO:0000313" key="2">
    <source>
        <dbReference type="Proteomes" id="UP000319478"/>
    </source>
</evidence>
<dbReference type="EMBL" id="BJNN01000158">
    <property type="protein sequence ID" value="GEC65013.1"/>
    <property type="molecule type" value="Genomic_DNA"/>
</dbReference>
<sequence>MPTFFPQEFIKRGQAVAIMEKNGNGPVLLQPLVKGVSTFHWDIRKCQGVMIIGEYTNNVYGRVLG</sequence>
<dbReference type="Proteomes" id="UP000319478">
    <property type="component" value="Unassembled WGS sequence"/>
</dbReference>
<keyword evidence="2" id="KW-1185">Reference proteome</keyword>
<gene>
    <name evidence="1" type="ORF">GHA01_28620</name>
</gene>
<reference evidence="1 2" key="1">
    <citation type="submission" date="2019-06" db="EMBL/GenBank/DDBJ databases">
        <title>Whole genome shotgun sequence of Komagataeibacter hansenii NBRC 14820.</title>
        <authorList>
            <person name="Hosoyama A."/>
            <person name="Uohara A."/>
            <person name="Ohji S."/>
            <person name="Ichikawa N."/>
        </authorList>
    </citation>
    <scope>NUCLEOTIDE SEQUENCE [LARGE SCALE GENOMIC DNA]</scope>
    <source>
        <strain evidence="1 2">NBRC 14820</strain>
    </source>
</reference>
<evidence type="ECO:0000313" key="1">
    <source>
        <dbReference type="EMBL" id="GEC65013.1"/>
    </source>
</evidence>
<comment type="caution">
    <text evidence="1">The sequence shown here is derived from an EMBL/GenBank/DDBJ whole genome shotgun (WGS) entry which is preliminary data.</text>
</comment>
<name>A0ABQ0SIC2_NOVHA</name>
<protein>
    <submittedName>
        <fullName evidence="1">Uncharacterized protein</fullName>
    </submittedName>
</protein>